<dbReference type="RefSeq" id="WP_153511711.1">
    <property type="nucleotide sequence ID" value="NZ_CP045652.1"/>
</dbReference>
<dbReference type="EMBL" id="CP045652">
    <property type="protein sequence ID" value="QGA26865.1"/>
    <property type="molecule type" value="Genomic_DNA"/>
</dbReference>
<dbReference type="InterPro" id="IPR011990">
    <property type="entry name" value="TPR-like_helical_dom_sf"/>
</dbReference>
<comment type="similarity">
    <text evidence="2">Belongs to the SusD family.</text>
</comment>
<dbReference type="Pfam" id="PF14322">
    <property type="entry name" value="SusD-like_3"/>
    <property type="match status" value="1"/>
</dbReference>
<dbReference type="Proteomes" id="UP000326921">
    <property type="component" value="Chromosome"/>
</dbReference>
<gene>
    <name evidence="8" type="ORF">GFH32_11275</name>
</gene>
<dbReference type="Gene3D" id="1.25.40.390">
    <property type="match status" value="1"/>
</dbReference>
<evidence type="ECO:0000256" key="4">
    <source>
        <dbReference type="ARBA" id="ARBA00023136"/>
    </source>
</evidence>
<keyword evidence="9" id="KW-1185">Reference proteome</keyword>
<evidence type="ECO:0000256" key="2">
    <source>
        <dbReference type="ARBA" id="ARBA00006275"/>
    </source>
</evidence>
<comment type="subcellular location">
    <subcellularLocation>
        <location evidence="1">Cell outer membrane</location>
    </subcellularLocation>
</comment>
<evidence type="ECO:0000256" key="1">
    <source>
        <dbReference type="ARBA" id="ARBA00004442"/>
    </source>
</evidence>
<proteinExistence type="inferred from homology"/>
<dbReference type="AlphaFoldDB" id="A0A5Q0QAA6"/>
<accession>A0A5Q0QAA6</accession>
<dbReference type="CDD" id="cd08977">
    <property type="entry name" value="SusD"/>
    <property type="match status" value="1"/>
</dbReference>
<feature type="domain" description="SusD-like N-terminal" evidence="7">
    <location>
        <begin position="25"/>
        <end position="222"/>
    </location>
</feature>
<dbReference type="InterPro" id="IPR012944">
    <property type="entry name" value="SusD_RagB_dom"/>
</dbReference>
<protein>
    <submittedName>
        <fullName evidence="8">RagB/SusD family nutrient uptake outer membrane protein</fullName>
    </submittedName>
</protein>
<dbReference type="SUPFAM" id="SSF48452">
    <property type="entry name" value="TPR-like"/>
    <property type="match status" value="1"/>
</dbReference>
<evidence type="ECO:0000256" key="5">
    <source>
        <dbReference type="ARBA" id="ARBA00023237"/>
    </source>
</evidence>
<dbReference type="Pfam" id="PF07980">
    <property type="entry name" value="SusD_RagB"/>
    <property type="match status" value="1"/>
</dbReference>
<keyword evidence="3" id="KW-0732">Signal</keyword>
<name>A0A5Q0QAA6_9SPHI</name>
<evidence type="ECO:0000313" key="8">
    <source>
        <dbReference type="EMBL" id="QGA26865.1"/>
    </source>
</evidence>
<organism evidence="8 9">
    <name type="scientific">Sphingobacterium zhuxiongii</name>
    <dbReference type="NCBI Taxonomy" id="2662364"/>
    <lineage>
        <taxon>Bacteria</taxon>
        <taxon>Pseudomonadati</taxon>
        <taxon>Bacteroidota</taxon>
        <taxon>Sphingobacteriia</taxon>
        <taxon>Sphingobacteriales</taxon>
        <taxon>Sphingobacteriaceae</taxon>
        <taxon>Sphingobacterium</taxon>
    </lineage>
</organism>
<evidence type="ECO:0000256" key="3">
    <source>
        <dbReference type="ARBA" id="ARBA00022729"/>
    </source>
</evidence>
<dbReference type="KEGG" id="sphe:GFH32_11275"/>
<keyword evidence="5" id="KW-0998">Cell outer membrane</keyword>
<sequence>MKFKFRLLYIALIAGGLCLFNSCDDYLDRKPLSGPSDENYFNNEDELMLVVNGLYASMTYHPTDDVPQNLTLDCASDISWDRNTSPLQSIGRGDFDSNNAYILNVWTNSYKTIGKCNFVLDNMSKLDGQVDAAKLKRYAAEARFIRAFTYQMLVDFFGAVPLMNKGLTLSEAQVPRSPKKDVVDFILSELTTAAADLPVSYGGVDVGRATKGAALAIRARAALNDKRWAETIASAKEVMDSKTYSLHSNFEELFQYAGEKSNEIIFAFQYLRLQNTKTHSAARNFNSRNAQGTSNKIPSQALIDSYLCKDGLEIDKSPLYDPQKPFENRDPRLGFTVALPGSTFFGFQFETHKDSIKCWDYSYSGSIPKRIDNQDALNAYATFSGYLWKKYVDFKDKDFTMQSELNITQARYAEVLLNYAEAKIEANQIDATVYDAINQVRQRPSVEMPAIPSGKSQGELRAIVRKERLYELANEGFRMVDLRRWGLAEKLINGSFMGRIPKGIISNAPKIDNDGLVDYSLVSNKSQMRVIEIRKFNKDRDYLWPIPNIEMETNQKLEQNPGY</sequence>
<dbReference type="InterPro" id="IPR033985">
    <property type="entry name" value="SusD-like_N"/>
</dbReference>
<evidence type="ECO:0000313" key="9">
    <source>
        <dbReference type="Proteomes" id="UP000326921"/>
    </source>
</evidence>
<evidence type="ECO:0000259" key="7">
    <source>
        <dbReference type="Pfam" id="PF14322"/>
    </source>
</evidence>
<dbReference type="GO" id="GO:0009279">
    <property type="term" value="C:cell outer membrane"/>
    <property type="evidence" value="ECO:0007669"/>
    <property type="project" value="UniProtKB-SubCell"/>
</dbReference>
<reference evidence="8 9" key="1">
    <citation type="submission" date="2019-10" db="EMBL/GenBank/DDBJ databases">
        <authorList>
            <person name="Dong K."/>
        </authorList>
    </citation>
    <scope>NUCLEOTIDE SEQUENCE [LARGE SCALE GENOMIC DNA]</scope>
    <source>
        <strain evidence="9">dk4302</strain>
    </source>
</reference>
<feature type="domain" description="RagB/SusD" evidence="6">
    <location>
        <begin position="262"/>
        <end position="563"/>
    </location>
</feature>
<evidence type="ECO:0000259" key="6">
    <source>
        <dbReference type="Pfam" id="PF07980"/>
    </source>
</evidence>
<keyword evidence="4" id="KW-0472">Membrane</keyword>